<dbReference type="EMBL" id="JAWHQM010000161">
    <property type="protein sequence ID" value="KAK5637608.1"/>
    <property type="molecule type" value="Genomic_DNA"/>
</dbReference>
<keyword evidence="3" id="KW-1185">Reference proteome</keyword>
<organism evidence="2 3">
    <name type="scientific">Xylaria bambusicola</name>
    <dbReference type="NCBI Taxonomy" id="326684"/>
    <lineage>
        <taxon>Eukaryota</taxon>
        <taxon>Fungi</taxon>
        <taxon>Dikarya</taxon>
        <taxon>Ascomycota</taxon>
        <taxon>Pezizomycotina</taxon>
        <taxon>Sordariomycetes</taxon>
        <taxon>Xylariomycetidae</taxon>
        <taxon>Xylariales</taxon>
        <taxon>Xylariaceae</taxon>
        <taxon>Xylaria</taxon>
    </lineage>
</organism>
<evidence type="ECO:0000313" key="2">
    <source>
        <dbReference type="EMBL" id="KAK5637608.1"/>
    </source>
</evidence>
<dbReference type="Gene3D" id="1.25.40.10">
    <property type="entry name" value="Tetratricopeptide repeat domain"/>
    <property type="match status" value="1"/>
</dbReference>
<dbReference type="InterPro" id="IPR011990">
    <property type="entry name" value="TPR-like_helical_dom_sf"/>
</dbReference>
<feature type="region of interest" description="Disordered" evidence="1">
    <location>
        <begin position="112"/>
        <end position="136"/>
    </location>
</feature>
<protein>
    <submittedName>
        <fullName evidence="2">Uncharacterized protein</fullName>
    </submittedName>
</protein>
<sequence>MCKITLILNWERPAPLDACQFCELTMGQRRYAFTGTDDEYIGFLEQELCVARLLLQQQSTQSQSLQHQSSFNGQHEETYSSRHAINYGISDHTPLDLPPLRIMLQPQDLRHRTPRPEAQAPATLRVLRSPSNSDGDRSILRSHVEHRANSTSTQSFIHFDPNTTKFERASPARLPWSREFVQNIPKSEDEWHRKREALGLLSPEGILTVFDCLSSGTLDTKCDNFDRAAFQRADMKSAFLTLAPVVAQHTGYEWVNESMRAHFSAIQNEPRDISDKTLERYRKGVLSVVRLCDTLYVDGHGNRIFESIFHGGAPVTMYDACNRCPAAKMKELFKISAHGEEIQASLPFHLAFGIMLLFPGRWSFDTVCEALCSNLFSKDDLNKWMTTYKTRQLVACYLQRSRLSQPSLRGRRGFLDHLESDTQDLATLVALLGGNCITLKLLERASSNRLAWGSDGNIELQQLNVLPVLSEWCRCQRALRRLDNMSLITFIDCTSFSMPEDVLDHIISSVQDLNVWKLTAVKVIVHVFPEHRHLEPANYFQVSSAMIPQLRHVLQYLDDAVIRDRFQPPQRIHIANVCLSGSYFSEISLKETILTAAEKLLIPQDQTFTRIRLRRMALARISQKEPPSQQLNELCLFLSQFRPEDKRSNAYFGEMIVFASRLLIDLQQHQGALSMIERFRPCDLNDISRLEQSQLNDIELTRGEILRYEGRFEESYDIFLRLLGQLPSPPKIITQLSAVACELEKFDSAITMLNDELKTLASRSITDSRNGRRLQLALAEAYVMKAVKLAILSPPETPKIIDTARGVLNHLSEYFAKADNLQKVGKINRFKVVVGWSIIEHLTGDPRRALESWDNAQAASRECWPEGFTDMVILYSKCELMYTLGDRGTASRCRQLALRLYRATGRKYYLTGLGSIWMDYVESIMKTRHRIEPLVI</sequence>
<gene>
    <name evidence="2" type="ORF">RRF57_013323</name>
</gene>
<dbReference type="AlphaFoldDB" id="A0AAN7V0M8"/>
<dbReference type="Proteomes" id="UP001305414">
    <property type="component" value="Unassembled WGS sequence"/>
</dbReference>
<reference evidence="2 3" key="1">
    <citation type="submission" date="2023-10" db="EMBL/GenBank/DDBJ databases">
        <title>Draft genome sequence of Xylaria bambusicola isolate GMP-LS, the root and basal stem rot pathogen of sugarcane in Indonesia.</title>
        <authorList>
            <person name="Selvaraj P."/>
            <person name="Muralishankar V."/>
            <person name="Muruganantham S."/>
            <person name="Sp S."/>
            <person name="Haryani S."/>
            <person name="Lau K.J.X."/>
            <person name="Naqvi N.I."/>
        </authorList>
    </citation>
    <scope>NUCLEOTIDE SEQUENCE [LARGE SCALE GENOMIC DNA]</scope>
    <source>
        <strain evidence="2">GMP-LS</strain>
    </source>
</reference>
<proteinExistence type="predicted"/>
<accession>A0AAN7V0M8</accession>
<comment type="caution">
    <text evidence="2">The sequence shown here is derived from an EMBL/GenBank/DDBJ whole genome shotgun (WGS) entry which is preliminary data.</text>
</comment>
<evidence type="ECO:0000313" key="3">
    <source>
        <dbReference type="Proteomes" id="UP001305414"/>
    </source>
</evidence>
<evidence type="ECO:0000256" key="1">
    <source>
        <dbReference type="SAM" id="MobiDB-lite"/>
    </source>
</evidence>
<name>A0AAN7V0M8_9PEZI</name>
<dbReference type="SUPFAM" id="SSF48452">
    <property type="entry name" value="TPR-like"/>
    <property type="match status" value="1"/>
</dbReference>